<name>A0ABS9GWL6_9PSED</name>
<evidence type="ECO:0000259" key="1">
    <source>
        <dbReference type="Pfam" id="PF12697"/>
    </source>
</evidence>
<dbReference type="Proteomes" id="UP000814158">
    <property type="component" value="Unassembled WGS sequence"/>
</dbReference>
<protein>
    <submittedName>
        <fullName evidence="2">Alpha/beta fold hydrolase</fullName>
    </submittedName>
</protein>
<sequence length="180" mass="19551">MNRRPDNTYVLVAGAWHGAWVWRDVIPVVRGMGHAASAPTLSGLGERRHTADACVGLGTHIEDVVAHIEMEDLHAVTLVGWSYGGMVTTGVAARLPGRIQSLIYLDAFVPEPGKPLVDYVPAERRRRTFRPAMCIAKATWAVTSGSFTTASKMTRTCARRCWAAGITVCCSTLWPPSKCS</sequence>
<comment type="caution">
    <text evidence="2">The sequence shown here is derived from an EMBL/GenBank/DDBJ whole genome shotgun (WGS) entry which is preliminary data.</text>
</comment>
<gene>
    <name evidence="2" type="ORF">GIV68_29160</name>
</gene>
<dbReference type="SUPFAM" id="SSF53474">
    <property type="entry name" value="alpha/beta-Hydrolases"/>
    <property type="match status" value="1"/>
</dbReference>
<reference evidence="2 3" key="1">
    <citation type="submission" date="2019-11" db="EMBL/GenBank/DDBJ databases">
        <title>Epiphytic Pseudomonas syringae from cherry orchards.</title>
        <authorList>
            <person name="Hulin M.T."/>
        </authorList>
    </citation>
    <scope>NUCLEOTIDE SEQUENCE [LARGE SCALE GENOMIC DNA]</scope>
    <source>
        <strain evidence="2 3">PA-3-2A</strain>
    </source>
</reference>
<dbReference type="PANTHER" id="PTHR42977">
    <property type="entry name" value="HYDROLASE-RELATED"/>
    <property type="match status" value="1"/>
</dbReference>
<dbReference type="EMBL" id="WKAT01000136">
    <property type="protein sequence ID" value="MCF5548819.1"/>
    <property type="molecule type" value="Genomic_DNA"/>
</dbReference>
<keyword evidence="2" id="KW-0378">Hydrolase</keyword>
<dbReference type="InterPro" id="IPR029058">
    <property type="entry name" value="AB_hydrolase_fold"/>
</dbReference>
<accession>A0ABS9GWL6</accession>
<proteinExistence type="predicted"/>
<feature type="domain" description="AB hydrolase-1" evidence="1">
    <location>
        <begin position="10"/>
        <end position="142"/>
    </location>
</feature>
<evidence type="ECO:0000313" key="3">
    <source>
        <dbReference type="Proteomes" id="UP000814158"/>
    </source>
</evidence>
<evidence type="ECO:0000313" key="2">
    <source>
        <dbReference type="EMBL" id="MCF5548819.1"/>
    </source>
</evidence>
<keyword evidence="3" id="KW-1185">Reference proteome</keyword>
<dbReference type="InterPro" id="IPR051340">
    <property type="entry name" value="Haloalkane_dehalogenase"/>
</dbReference>
<dbReference type="RefSeq" id="WP_236375340.1">
    <property type="nucleotide sequence ID" value="NZ_WKAT01000136.1"/>
</dbReference>
<organism evidence="2 3">
    <name type="scientific">Pseudomonas salomonii</name>
    <dbReference type="NCBI Taxonomy" id="191391"/>
    <lineage>
        <taxon>Bacteria</taxon>
        <taxon>Pseudomonadati</taxon>
        <taxon>Pseudomonadota</taxon>
        <taxon>Gammaproteobacteria</taxon>
        <taxon>Pseudomonadales</taxon>
        <taxon>Pseudomonadaceae</taxon>
        <taxon>Pseudomonas</taxon>
    </lineage>
</organism>
<dbReference type="Gene3D" id="3.40.50.1820">
    <property type="entry name" value="alpha/beta hydrolase"/>
    <property type="match status" value="1"/>
</dbReference>
<dbReference type="InterPro" id="IPR000073">
    <property type="entry name" value="AB_hydrolase_1"/>
</dbReference>
<dbReference type="PANTHER" id="PTHR42977:SF1">
    <property type="entry name" value="BLR6576 PROTEIN"/>
    <property type="match status" value="1"/>
</dbReference>
<dbReference type="Pfam" id="PF12697">
    <property type="entry name" value="Abhydrolase_6"/>
    <property type="match status" value="1"/>
</dbReference>
<dbReference type="GO" id="GO:0016787">
    <property type="term" value="F:hydrolase activity"/>
    <property type="evidence" value="ECO:0007669"/>
    <property type="project" value="UniProtKB-KW"/>
</dbReference>